<evidence type="ECO:0000256" key="5">
    <source>
        <dbReference type="ARBA" id="ARBA00022759"/>
    </source>
</evidence>
<sequence length="46" mass="5342">WKVLPQGMLNGPTLCQDFVQKPLEITHKQFLQSIIYHYVDDLLLAS</sequence>
<dbReference type="GO" id="GO:0004519">
    <property type="term" value="F:endonuclease activity"/>
    <property type="evidence" value="ECO:0007669"/>
    <property type="project" value="UniProtKB-KW"/>
</dbReference>
<dbReference type="InterPro" id="IPR043128">
    <property type="entry name" value="Rev_trsase/Diguanyl_cyclase"/>
</dbReference>
<name>O70388_MESAU</name>
<evidence type="ECO:0000256" key="3">
    <source>
        <dbReference type="ARBA" id="ARBA00022695"/>
    </source>
</evidence>
<dbReference type="InterPro" id="IPR000477">
    <property type="entry name" value="RT_dom"/>
</dbReference>
<dbReference type="InterPro" id="IPR043502">
    <property type="entry name" value="DNA/RNA_pol_sf"/>
</dbReference>
<comment type="similarity">
    <text evidence="1">Belongs to the beta type-B retroviral polymerase family. HERV class-II K(HML-2) pol subfamily.</text>
</comment>
<keyword evidence="2" id="KW-0808">Transferase</keyword>
<dbReference type="SUPFAM" id="SSF56672">
    <property type="entry name" value="DNA/RNA polymerases"/>
    <property type="match status" value="1"/>
</dbReference>
<dbReference type="PROSITE" id="PS50878">
    <property type="entry name" value="RT_POL"/>
    <property type="match status" value="1"/>
</dbReference>
<dbReference type="GO" id="GO:0016787">
    <property type="term" value="F:hydrolase activity"/>
    <property type="evidence" value="ECO:0007669"/>
    <property type="project" value="UniProtKB-KW"/>
</dbReference>
<feature type="non-terminal residue" evidence="9">
    <location>
        <position position="1"/>
    </location>
</feature>
<keyword evidence="6" id="KW-0378">Hydrolase</keyword>
<evidence type="ECO:0000256" key="6">
    <source>
        <dbReference type="ARBA" id="ARBA00022801"/>
    </source>
</evidence>
<keyword evidence="5" id="KW-0255">Endonuclease</keyword>
<evidence type="ECO:0000256" key="1">
    <source>
        <dbReference type="ARBA" id="ARBA00010879"/>
    </source>
</evidence>
<evidence type="ECO:0000256" key="2">
    <source>
        <dbReference type="ARBA" id="ARBA00022679"/>
    </source>
</evidence>
<dbReference type="Pfam" id="PF00078">
    <property type="entry name" value="RVT_1"/>
    <property type="match status" value="1"/>
</dbReference>
<dbReference type="AlphaFoldDB" id="O70388"/>
<gene>
    <name evidence="9" type="primary">pol</name>
</gene>
<dbReference type="Gene3D" id="3.30.70.270">
    <property type="match status" value="1"/>
</dbReference>
<feature type="domain" description="Reverse transcriptase" evidence="8">
    <location>
        <begin position="1"/>
        <end position="46"/>
    </location>
</feature>
<keyword evidence="7" id="KW-0695">RNA-directed DNA polymerase</keyword>
<dbReference type="PANTHER" id="PTHR41694:SF3">
    <property type="entry name" value="RNA-DIRECTED DNA POLYMERASE-RELATED"/>
    <property type="match status" value="1"/>
</dbReference>
<protein>
    <submittedName>
        <fullName evidence="9">Retroviral-like pol protein</fullName>
    </submittedName>
</protein>
<accession>O70388</accession>
<proteinExistence type="evidence at transcript level"/>
<organism evidence="9">
    <name type="scientific">Mesocricetus auratus</name>
    <name type="common">Golden hamster</name>
    <dbReference type="NCBI Taxonomy" id="10036"/>
    <lineage>
        <taxon>Eukaryota</taxon>
        <taxon>Metazoa</taxon>
        <taxon>Chordata</taxon>
        <taxon>Craniata</taxon>
        <taxon>Vertebrata</taxon>
        <taxon>Euteleostomi</taxon>
        <taxon>Mammalia</taxon>
        <taxon>Eutheria</taxon>
        <taxon>Euarchontoglires</taxon>
        <taxon>Glires</taxon>
        <taxon>Rodentia</taxon>
        <taxon>Myomorpha</taxon>
        <taxon>Muroidea</taxon>
        <taxon>Cricetidae</taxon>
        <taxon>Cricetinae</taxon>
        <taxon>Mesocricetus</taxon>
    </lineage>
</organism>
<dbReference type="GO" id="GO:0003964">
    <property type="term" value="F:RNA-directed DNA polymerase activity"/>
    <property type="evidence" value="ECO:0007669"/>
    <property type="project" value="UniProtKB-KW"/>
</dbReference>
<dbReference type="EMBL" id="AF052846">
    <property type="protein sequence ID" value="AAC72715.1"/>
    <property type="molecule type" value="mRNA"/>
</dbReference>
<feature type="non-terminal residue" evidence="9">
    <location>
        <position position="46"/>
    </location>
</feature>
<evidence type="ECO:0000256" key="7">
    <source>
        <dbReference type="ARBA" id="ARBA00022918"/>
    </source>
</evidence>
<dbReference type="GO" id="GO:0035613">
    <property type="term" value="F:RNA stem-loop binding"/>
    <property type="evidence" value="ECO:0007669"/>
    <property type="project" value="TreeGrafter"/>
</dbReference>
<reference evidence="9" key="1">
    <citation type="journal article" date="1998" name="J. Gen. Virol.">
        <title>Novel Retroviral Sequences are Expressed in the Epididymis and Uterus of Syrian Hamsters.</title>
        <authorList>
            <person name="DeHaven J.E."/>
            <person name="Schwartz D.A."/>
            <person name="Dahm M.W."/>
            <person name="Hazard E.S.III."/>
            <person name="Trifiletti R."/>
            <person name="Lacy E.R."/>
            <person name="Norris J.S."/>
        </authorList>
    </citation>
    <scope>NUCLEOTIDE SEQUENCE</scope>
    <source>
        <tissue evidence="9">Seminal fluid</tissue>
    </source>
</reference>
<evidence type="ECO:0000259" key="8">
    <source>
        <dbReference type="PROSITE" id="PS50878"/>
    </source>
</evidence>
<evidence type="ECO:0000313" key="9">
    <source>
        <dbReference type="EMBL" id="AAC72715.1"/>
    </source>
</evidence>
<keyword evidence="3" id="KW-0548">Nucleotidyltransferase</keyword>
<dbReference type="PANTHER" id="PTHR41694">
    <property type="entry name" value="ENDOGENOUS RETROVIRUS GROUP K MEMBER POL PROTEIN"/>
    <property type="match status" value="1"/>
</dbReference>
<evidence type="ECO:0000256" key="4">
    <source>
        <dbReference type="ARBA" id="ARBA00022722"/>
    </source>
</evidence>
<keyword evidence="4" id="KW-0540">Nuclease</keyword>